<reference evidence="9 10" key="1">
    <citation type="submission" date="2018-06" db="EMBL/GenBank/DDBJ databases">
        <title>Paenibacillus montanisoli sp. nov., isolated from mountain area soil.</title>
        <authorList>
            <person name="Wu M."/>
        </authorList>
    </citation>
    <scope>NUCLEOTIDE SEQUENCE [LARGE SCALE GENOMIC DNA]</scope>
    <source>
        <strain evidence="9 10">RA17</strain>
    </source>
</reference>
<evidence type="ECO:0000256" key="6">
    <source>
        <dbReference type="ARBA" id="ARBA00023136"/>
    </source>
</evidence>
<accession>A0A328U1Y9</accession>
<dbReference type="GO" id="GO:0005886">
    <property type="term" value="C:plasma membrane"/>
    <property type="evidence" value="ECO:0007669"/>
    <property type="project" value="UniProtKB-SubCell"/>
</dbReference>
<feature type="domain" description="ABC transmembrane type-1" evidence="8">
    <location>
        <begin position="71"/>
        <end position="277"/>
    </location>
</feature>
<evidence type="ECO:0000313" key="9">
    <source>
        <dbReference type="EMBL" id="RAP76072.1"/>
    </source>
</evidence>
<comment type="subcellular location">
    <subcellularLocation>
        <location evidence="1">Cell membrane</location>
        <topology evidence="1">Multi-pass membrane protein</topology>
    </subcellularLocation>
</comment>
<dbReference type="PANTHER" id="PTHR43744:SF9">
    <property type="entry name" value="POLYGALACTURONAN_RHAMNOGALACTURONAN TRANSPORT SYSTEM PERMEASE PROTEIN YTCP"/>
    <property type="match status" value="1"/>
</dbReference>
<evidence type="ECO:0000256" key="2">
    <source>
        <dbReference type="ARBA" id="ARBA00022448"/>
    </source>
</evidence>
<evidence type="ECO:0000256" key="7">
    <source>
        <dbReference type="SAM" id="Phobius"/>
    </source>
</evidence>
<proteinExistence type="predicted"/>
<keyword evidence="5 7" id="KW-1133">Transmembrane helix</keyword>
<evidence type="ECO:0000256" key="4">
    <source>
        <dbReference type="ARBA" id="ARBA00022692"/>
    </source>
</evidence>
<dbReference type="PROSITE" id="PS50928">
    <property type="entry name" value="ABC_TM1"/>
    <property type="match status" value="1"/>
</dbReference>
<dbReference type="InterPro" id="IPR035906">
    <property type="entry name" value="MetI-like_sf"/>
</dbReference>
<evidence type="ECO:0000259" key="8">
    <source>
        <dbReference type="PROSITE" id="PS50928"/>
    </source>
</evidence>
<evidence type="ECO:0000313" key="10">
    <source>
        <dbReference type="Proteomes" id="UP000249260"/>
    </source>
</evidence>
<dbReference type="PANTHER" id="PTHR43744">
    <property type="entry name" value="ABC TRANSPORTER PERMEASE PROTEIN MG189-RELATED-RELATED"/>
    <property type="match status" value="1"/>
</dbReference>
<dbReference type="RefSeq" id="WP_112882296.1">
    <property type="nucleotide sequence ID" value="NZ_QLUW01000002.1"/>
</dbReference>
<dbReference type="CDD" id="cd06261">
    <property type="entry name" value="TM_PBP2"/>
    <property type="match status" value="1"/>
</dbReference>
<dbReference type="OrthoDB" id="157184at2"/>
<dbReference type="AlphaFoldDB" id="A0A328U1Y9"/>
<feature type="transmembrane region" description="Helical" evidence="7">
    <location>
        <begin position="106"/>
        <end position="126"/>
    </location>
</feature>
<gene>
    <name evidence="9" type="ORF">DL346_11650</name>
</gene>
<comment type="caution">
    <text evidence="9">The sequence shown here is derived from an EMBL/GenBank/DDBJ whole genome shotgun (WGS) entry which is preliminary data.</text>
</comment>
<dbReference type="GO" id="GO:0055085">
    <property type="term" value="P:transmembrane transport"/>
    <property type="evidence" value="ECO:0007669"/>
    <property type="project" value="InterPro"/>
</dbReference>
<feature type="transmembrane region" description="Helical" evidence="7">
    <location>
        <begin position="12"/>
        <end position="33"/>
    </location>
</feature>
<dbReference type="Proteomes" id="UP000249260">
    <property type="component" value="Unassembled WGS sequence"/>
</dbReference>
<feature type="transmembrane region" description="Helical" evidence="7">
    <location>
        <begin position="179"/>
        <end position="201"/>
    </location>
</feature>
<feature type="transmembrane region" description="Helical" evidence="7">
    <location>
        <begin position="258"/>
        <end position="277"/>
    </location>
</feature>
<feature type="transmembrane region" description="Helical" evidence="7">
    <location>
        <begin position="138"/>
        <end position="158"/>
    </location>
</feature>
<keyword evidence="6 7" id="KW-0472">Membrane</keyword>
<keyword evidence="3" id="KW-1003">Cell membrane</keyword>
<dbReference type="Gene3D" id="1.10.3720.10">
    <property type="entry name" value="MetI-like"/>
    <property type="match status" value="1"/>
</dbReference>
<evidence type="ECO:0000256" key="1">
    <source>
        <dbReference type="ARBA" id="ARBA00004651"/>
    </source>
</evidence>
<organism evidence="9 10">
    <name type="scientific">Paenibacillus montanisoli</name>
    <dbReference type="NCBI Taxonomy" id="2081970"/>
    <lineage>
        <taxon>Bacteria</taxon>
        <taxon>Bacillati</taxon>
        <taxon>Bacillota</taxon>
        <taxon>Bacilli</taxon>
        <taxon>Bacillales</taxon>
        <taxon>Paenibacillaceae</taxon>
        <taxon>Paenibacillus</taxon>
    </lineage>
</organism>
<sequence length="292" mass="33451">MKKDSSLAFDVFNYTVQILFTIICVYPFYYILIYSFSDPQEALKGVFLIPEGFTLVNYSTIFKLDNMFHSFMISVLRTVLGTLLTIACCSWFAYAVTKNELYLRKTIYRFLVITMYFNAGLIPWYITMKELGLKNNFLLYILPGAVVAYYVVLLKTFIEQLPQALEESAMMDGAGYFKIFTHVIFPLSMPIVATIAVFASVGQWNTWYDNYFLVSNDNLQTLQLILYNYLTDAQRIVSSSNMSDLNRGLASKISPDSIRITITMVVTLPVMLVYPFLQRFFVKGLMLGAIKG</sequence>
<evidence type="ECO:0000256" key="3">
    <source>
        <dbReference type="ARBA" id="ARBA00022475"/>
    </source>
</evidence>
<keyword evidence="2" id="KW-0813">Transport</keyword>
<dbReference type="InterPro" id="IPR000515">
    <property type="entry name" value="MetI-like"/>
</dbReference>
<feature type="transmembrane region" description="Helical" evidence="7">
    <location>
        <begin position="71"/>
        <end position="94"/>
    </location>
</feature>
<dbReference type="SUPFAM" id="SSF161098">
    <property type="entry name" value="MetI-like"/>
    <property type="match status" value="1"/>
</dbReference>
<name>A0A328U1Y9_9BACL</name>
<evidence type="ECO:0000256" key="5">
    <source>
        <dbReference type="ARBA" id="ARBA00022989"/>
    </source>
</evidence>
<protein>
    <submittedName>
        <fullName evidence="9">Carbohydrate ABC transporter permease</fullName>
    </submittedName>
</protein>
<keyword evidence="10" id="KW-1185">Reference proteome</keyword>
<dbReference type="EMBL" id="QLUW01000002">
    <property type="protein sequence ID" value="RAP76072.1"/>
    <property type="molecule type" value="Genomic_DNA"/>
</dbReference>
<keyword evidence="4 7" id="KW-0812">Transmembrane</keyword>